<comment type="caution">
    <text evidence="1">The sequence shown here is derived from an EMBL/GenBank/DDBJ whole genome shotgun (WGS) entry which is preliminary data.</text>
</comment>
<gene>
    <name evidence="1" type="ORF">ADUPG1_013942</name>
</gene>
<protein>
    <submittedName>
        <fullName evidence="1">Uncharacterized protein</fullName>
    </submittedName>
</protein>
<organism evidence="1 2">
    <name type="scientific">Aduncisulcus paluster</name>
    <dbReference type="NCBI Taxonomy" id="2918883"/>
    <lineage>
        <taxon>Eukaryota</taxon>
        <taxon>Metamonada</taxon>
        <taxon>Carpediemonas-like organisms</taxon>
        <taxon>Aduncisulcus</taxon>
    </lineage>
</organism>
<evidence type="ECO:0000313" key="1">
    <source>
        <dbReference type="EMBL" id="GKT27641.1"/>
    </source>
</evidence>
<sequence length="339" mass="38646">MSDLKIMATSKSFKVSRTTVTINEYTGEIEFKPFGYCNSVENPSILPPSTSSTSIQSKYCSSSSHQPNLDHSHAPMKYSSKIPIKNDNFIPYHDKIDHELDEKPGMHSTFRADFVPSKQLGAPSFEQAFLHKHSGELYASPPAYFDSEQQPSLIEHDGEGINPDTIDIYPFMEGERIDKAESRSCPKIEGEMTNSYNPSEFRDASSGFVPCFAIRPRESSYFSPLDSGFEHPLPFSDDPTLQTTSDLQDHHSLVEDEYYVSKQEEQECFDDECYCLEQEDAIQDGFQIQSEEMDYDSNPGISQNFRDRRSPFQCTFAMKKHCDIESSQFIEQERTPPPF</sequence>
<keyword evidence="2" id="KW-1185">Reference proteome</keyword>
<proteinExistence type="predicted"/>
<name>A0ABQ5K4X8_9EUKA</name>
<dbReference type="Proteomes" id="UP001057375">
    <property type="component" value="Unassembled WGS sequence"/>
</dbReference>
<accession>A0ABQ5K4X8</accession>
<dbReference type="EMBL" id="BQXS01012760">
    <property type="protein sequence ID" value="GKT27641.1"/>
    <property type="molecule type" value="Genomic_DNA"/>
</dbReference>
<reference evidence="1" key="1">
    <citation type="submission" date="2022-03" db="EMBL/GenBank/DDBJ databases">
        <title>Draft genome sequence of Aduncisulcus paluster, a free-living microaerophilic Fornicata.</title>
        <authorList>
            <person name="Yuyama I."/>
            <person name="Kume K."/>
            <person name="Tamura T."/>
            <person name="Inagaki Y."/>
            <person name="Hashimoto T."/>
        </authorList>
    </citation>
    <scope>NUCLEOTIDE SEQUENCE</scope>
    <source>
        <strain evidence="1">NY0171</strain>
    </source>
</reference>
<evidence type="ECO:0000313" key="2">
    <source>
        <dbReference type="Proteomes" id="UP001057375"/>
    </source>
</evidence>